<evidence type="ECO:0000313" key="2">
    <source>
        <dbReference type="Proteomes" id="UP000037035"/>
    </source>
</evidence>
<accession>A0A0L6VUT3</accession>
<evidence type="ECO:0000313" key="1">
    <source>
        <dbReference type="EMBL" id="KNZ64518.1"/>
    </source>
</evidence>
<keyword evidence="2" id="KW-1185">Reference proteome</keyword>
<dbReference type="STRING" id="27349.A0A0L6VUT3"/>
<comment type="caution">
    <text evidence="1">The sequence shown here is derived from an EMBL/GenBank/DDBJ whole genome shotgun (WGS) entry which is preliminary data.</text>
</comment>
<protein>
    <submittedName>
        <fullName evidence="1">Uncharacterized protein</fullName>
    </submittedName>
</protein>
<dbReference type="EMBL" id="LAVV01000222">
    <property type="protein sequence ID" value="KNZ64518.1"/>
    <property type="molecule type" value="Genomic_DNA"/>
</dbReference>
<reference evidence="1 2" key="1">
    <citation type="submission" date="2015-08" db="EMBL/GenBank/DDBJ databases">
        <title>Next Generation Sequencing and Analysis of the Genome of Puccinia sorghi L Schw, the Causal Agent of Maize Common Rust.</title>
        <authorList>
            <person name="Rochi L."/>
            <person name="Burguener G."/>
            <person name="Darino M."/>
            <person name="Turjanski A."/>
            <person name="Kreff E."/>
            <person name="Dieguez M.J."/>
            <person name="Sacco F."/>
        </authorList>
    </citation>
    <scope>NUCLEOTIDE SEQUENCE [LARGE SCALE GENOMIC DNA]</scope>
    <source>
        <strain evidence="1 2">RO10H11247</strain>
    </source>
</reference>
<name>A0A0L6VUT3_9BASI</name>
<sequence length="189" mass="21497">MLINAMQANIYWAVHKTTTKFITPNHPKKIPQKKAERLKPPKSVDVQLESESAITLPLIHFGGSTSMACEVLSGLPLRSYYLAQMFSHMLPDLQAKPAFVTKDNNVFKSISRWNKQLIKEGFILPISHDDPMFIFDFQSSWQKSMLLKDRSSLCKVSLYTFMIWDPIIVKGFPICWAFTISLAVQACGV</sequence>
<organism evidence="1 2">
    <name type="scientific">Puccinia sorghi</name>
    <dbReference type="NCBI Taxonomy" id="27349"/>
    <lineage>
        <taxon>Eukaryota</taxon>
        <taxon>Fungi</taxon>
        <taxon>Dikarya</taxon>
        <taxon>Basidiomycota</taxon>
        <taxon>Pucciniomycotina</taxon>
        <taxon>Pucciniomycetes</taxon>
        <taxon>Pucciniales</taxon>
        <taxon>Pucciniaceae</taxon>
        <taxon>Puccinia</taxon>
    </lineage>
</organism>
<dbReference type="VEuPathDB" id="FungiDB:VP01_101g2"/>
<gene>
    <name evidence="1" type="ORF">VP01_101g2</name>
</gene>
<dbReference type="AlphaFoldDB" id="A0A0L6VUT3"/>
<dbReference type="Proteomes" id="UP000037035">
    <property type="component" value="Unassembled WGS sequence"/>
</dbReference>
<proteinExistence type="predicted"/>
<dbReference type="OrthoDB" id="2505909at2759"/>